<protein>
    <submittedName>
        <fullName evidence="2">Uncharacterized protein</fullName>
    </submittedName>
</protein>
<feature type="chain" id="PRO_5026138685" evidence="1">
    <location>
        <begin position="30"/>
        <end position="72"/>
    </location>
</feature>
<proteinExistence type="predicted"/>
<comment type="caution">
    <text evidence="2">The sequence shown here is derived from an EMBL/GenBank/DDBJ whole genome shotgun (WGS) entry which is preliminary data.</text>
</comment>
<feature type="signal peptide" evidence="1">
    <location>
        <begin position="1"/>
        <end position="29"/>
    </location>
</feature>
<keyword evidence="1" id="KW-0732">Signal</keyword>
<dbReference type="Proteomes" id="UP000479710">
    <property type="component" value="Unassembled WGS sequence"/>
</dbReference>
<dbReference type="EMBL" id="SPHZ02000008">
    <property type="protein sequence ID" value="KAF0901439.1"/>
    <property type="molecule type" value="Genomic_DNA"/>
</dbReference>
<dbReference type="AlphaFoldDB" id="A0A6G1CMS0"/>
<evidence type="ECO:0000313" key="3">
    <source>
        <dbReference type="Proteomes" id="UP000479710"/>
    </source>
</evidence>
<evidence type="ECO:0000256" key="1">
    <source>
        <dbReference type="SAM" id="SignalP"/>
    </source>
</evidence>
<keyword evidence="3" id="KW-1185">Reference proteome</keyword>
<reference evidence="2 3" key="1">
    <citation type="submission" date="2019-11" db="EMBL/GenBank/DDBJ databases">
        <title>Whole genome sequence of Oryza granulata.</title>
        <authorList>
            <person name="Li W."/>
        </authorList>
    </citation>
    <scope>NUCLEOTIDE SEQUENCE [LARGE SCALE GENOMIC DNA]</scope>
    <source>
        <strain evidence="3">cv. Menghai</strain>
        <tissue evidence="2">Leaf</tissue>
    </source>
</reference>
<evidence type="ECO:0000313" key="2">
    <source>
        <dbReference type="EMBL" id="KAF0901439.1"/>
    </source>
</evidence>
<gene>
    <name evidence="2" type="ORF">E2562_000320</name>
</gene>
<sequence>MLPFCYRNVNRWLLSLVIHLLRIMMLKECSKNENLLAPLHGGLYAAPSRNLPKTAAAAQRWKKTPDGREDRI</sequence>
<name>A0A6G1CMS0_9ORYZ</name>
<organism evidence="2 3">
    <name type="scientific">Oryza meyeriana var. granulata</name>
    <dbReference type="NCBI Taxonomy" id="110450"/>
    <lineage>
        <taxon>Eukaryota</taxon>
        <taxon>Viridiplantae</taxon>
        <taxon>Streptophyta</taxon>
        <taxon>Embryophyta</taxon>
        <taxon>Tracheophyta</taxon>
        <taxon>Spermatophyta</taxon>
        <taxon>Magnoliopsida</taxon>
        <taxon>Liliopsida</taxon>
        <taxon>Poales</taxon>
        <taxon>Poaceae</taxon>
        <taxon>BOP clade</taxon>
        <taxon>Oryzoideae</taxon>
        <taxon>Oryzeae</taxon>
        <taxon>Oryzinae</taxon>
        <taxon>Oryza</taxon>
        <taxon>Oryza meyeriana</taxon>
    </lineage>
</organism>
<accession>A0A6G1CMS0</accession>